<dbReference type="PANTHER" id="PTHR34047">
    <property type="entry name" value="NUCLEAR INTRON MATURASE 1, MITOCHONDRIAL-RELATED"/>
    <property type="match status" value="1"/>
</dbReference>
<dbReference type="SUPFAM" id="SSF56672">
    <property type="entry name" value="DNA/RNA polymerases"/>
    <property type="match status" value="1"/>
</dbReference>
<dbReference type="Pfam" id="PF00078">
    <property type="entry name" value="RVT_1"/>
    <property type="match status" value="1"/>
</dbReference>
<dbReference type="RefSeq" id="WP_162288739.1">
    <property type="nucleotide sequence ID" value="NZ_CP021422.1"/>
</dbReference>
<reference evidence="2 3" key="1">
    <citation type="submission" date="2020-11" db="EMBL/GenBank/DDBJ databases">
        <title>Closed and high quality bacterial genomes of the OMM12 community.</title>
        <authorList>
            <person name="Marbouty M."/>
            <person name="Lamy-Besnier Q."/>
            <person name="Debarbieux L."/>
            <person name="Koszul R."/>
        </authorList>
    </citation>
    <scope>NUCLEOTIDE SEQUENCE [LARGE SCALE GENOMIC DNA]</scope>
    <source>
        <strain evidence="2 3">KB18</strain>
    </source>
</reference>
<dbReference type="InterPro" id="IPR043502">
    <property type="entry name" value="DNA/RNA_pol_sf"/>
</dbReference>
<gene>
    <name evidence="2" type="ORF">I5Q82_11050</name>
</gene>
<dbReference type="Pfam" id="PF08388">
    <property type="entry name" value="GIIM"/>
    <property type="match status" value="1"/>
</dbReference>
<sequence length="222" mass="25189">MSCYANIQGNWLMRHIPMDKKVLAQFLKAGHVFAGELFPSEEVGISMGANLYPMMANHVLDGLRAYIFQMIYPGTQDIDYANGNLVRFADDIFFTARTRDDAEQIIEYTKHFLAERGLTISEEKTKVVSVYEGFDFISRHYVKENGAIHVTPSTAAVNRIRAGLKELILTHNRSQKNLIDSINRQLSGWASYHRYSDAKTAFKEIDGLVDNCLWVAALARHP</sequence>
<feature type="domain" description="Reverse transcriptase" evidence="1">
    <location>
        <begin position="1"/>
        <end position="141"/>
    </location>
</feature>
<name>A0AA92L452_9FIRM</name>
<dbReference type="AlphaFoldDB" id="A0AA92L452"/>
<dbReference type="PROSITE" id="PS50878">
    <property type="entry name" value="RT_POL"/>
    <property type="match status" value="1"/>
</dbReference>
<accession>A0AA92L452</accession>
<proteinExistence type="predicted"/>
<dbReference type="PANTHER" id="PTHR34047:SF8">
    <property type="entry name" value="PROTEIN YKFC"/>
    <property type="match status" value="1"/>
</dbReference>
<evidence type="ECO:0000259" key="1">
    <source>
        <dbReference type="PROSITE" id="PS50878"/>
    </source>
</evidence>
<protein>
    <recommendedName>
        <fullName evidence="1">Reverse transcriptase domain-containing protein</fullName>
    </recommendedName>
</protein>
<organism evidence="2 3">
    <name type="scientific">Acutalibacter muris</name>
    <dbReference type="NCBI Taxonomy" id="1796620"/>
    <lineage>
        <taxon>Bacteria</taxon>
        <taxon>Bacillati</taxon>
        <taxon>Bacillota</taxon>
        <taxon>Clostridia</taxon>
        <taxon>Eubacteriales</taxon>
        <taxon>Acutalibacteraceae</taxon>
        <taxon>Acutalibacter</taxon>
    </lineage>
</organism>
<evidence type="ECO:0000313" key="2">
    <source>
        <dbReference type="EMBL" id="QQR28659.1"/>
    </source>
</evidence>
<dbReference type="InterPro" id="IPR051083">
    <property type="entry name" value="GrpII_Intron_Splice-Mob/Def"/>
</dbReference>
<dbReference type="InterPro" id="IPR000477">
    <property type="entry name" value="RT_dom"/>
</dbReference>
<evidence type="ECO:0000313" key="3">
    <source>
        <dbReference type="Proteomes" id="UP000596035"/>
    </source>
</evidence>
<dbReference type="EMBL" id="CP065321">
    <property type="protein sequence ID" value="QQR28659.1"/>
    <property type="molecule type" value="Genomic_DNA"/>
</dbReference>
<dbReference type="InterPro" id="IPR013597">
    <property type="entry name" value="Mat_intron_G2"/>
</dbReference>
<dbReference type="Proteomes" id="UP000596035">
    <property type="component" value="Chromosome"/>
</dbReference>